<dbReference type="InterPro" id="IPR003010">
    <property type="entry name" value="C-N_Hydrolase"/>
</dbReference>
<dbReference type="GO" id="GO:0016787">
    <property type="term" value="F:hydrolase activity"/>
    <property type="evidence" value="ECO:0007669"/>
    <property type="project" value="UniProtKB-KW"/>
</dbReference>
<dbReference type="Pfam" id="PF00795">
    <property type="entry name" value="CN_hydrolase"/>
    <property type="match status" value="1"/>
</dbReference>
<keyword evidence="3" id="KW-1185">Reference proteome</keyword>
<dbReference type="GeneID" id="90037095"/>
<gene>
    <name evidence="2" type="ORF">BZA70DRAFT_272053</name>
</gene>
<dbReference type="InterPro" id="IPR036526">
    <property type="entry name" value="C-N_Hydrolase_sf"/>
</dbReference>
<organism evidence="2 3">
    <name type="scientific">Myxozyma melibiosi</name>
    <dbReference type="NCBI Taxonomy" id="54550"/>
    <lineage>
        <taxon>Eukaryota</taxon>
        <taxon>Fungi</taxon>
        <taxon>Dikarya</taxon>
        <taxon>Ascomycota</taxon>
        <taxon>Saccharomycotina</taxon>
        <taxon>Lipomycetes</taxon>
        <taxon>Lipomycetales</taxon>
        <taxon>Lipomycetaceae</taxon>
        <taxon>Myxozyma</taxon>
    </lineage>
</organism>
<dbReference type="PROSITE" id="PS50263">
    <property type="entry name" value="CN_HYDROLASE"/>
    <property type="match status" value="1"/>
</dbReference>
<dbReference type="SUPFAM" id="SSF56317">
    <property type="entry name" value="Carbon-nitrogen hydrolase"/>
    <property type="match status" value="1"/>
</dbReference>
<feature type="domain" description="CN hydrolase" evidence="1">
    <location>
        <begin position="11"/>
        <end position="332"/>
    </location>
</feature>
<comment type="caution">
    <text evidence="2">The sequence shown here is derived from an EMBL/GenBank/DDBJ whole genome shotgun (WGS) entry which is preliminary data.</text>
</comment>
<dbReference type="PANTHER" id="PTHR11750:SF26">
    <property type="entry name" value="PROTEIN N-TERMINAL AMIDASE"/>
    <property type="match status" value="1"/>
</dbReference>
<evidence type="ECO:0000313" key="2">
    <source>
        <dbReference type="EMBL" id="KAK7207722.1"/>
    </source>
</evidence>
<dbReference type="InterPro" id="IPR039703">
    <property type="entry name" value="Nta1"/>
</dbReference>
<dbReference type="EMBL" id="JBBJBU010000001">
    <property type="protein sequence ID" value="KAK7207722.1"/>
    <property type="molecule type" value="Genomic_DNA"/>
</dbReference>
<dbReference type="PANTHER" id="PTHR11750">
    <property type="entry name" value="PROTEIN N-TERMINAL AMIDASE"/>
    <property type="match status" value="1"/>
</dbReference>
<proteinExistence type="predicted"/>
<name>A0ABR1FD87_9ASCO</name>
<reference evidence="2 3" key="1">
    <citation type="submission" date="2024-03" db="EMBL/GenBank/DDBJ databases">
        <title>Genome-scale model development and genomic sequencing of the oleaginous clade Lipomyces.</title>
        <authorList>
            <consortium name="Lawrence Berkeley National Laboratory"/>
            <person name="Czajka J.J."/>
            <person name="Han Y."/>
            <person name="Kim J."/>
            <person name="Mondo S.J."/>
            <person name="Hofstad B.A."/>
            <person name="Robles A."/>
            <person name="Haridas S."/>
            <person name="Riley R."/>
            <person name="LaButti K."/>
            <person name="Pangilinan J."/>
            <person name="Andreopoulos W."/>
            <person name="Lipzen A."/>
            <person name="Yan J."/>
            <person name="Wang M."/>
            <person name="Ng V."/>
            <person name="Grigoriev I.V."/>
            <person name="Spatafora J.W."/>
            <person name="Magnuson J.K."/>
            <person name="Baker S.E."/>
            <person name="Pomraning K.R."/>
        </authorList>
    </citation>
    <scope>NUCLEOTIDE SEQUENCE [LARGE SCALE GENOMIC DNA]</scope>
    <source>
        <strain evidence="2 3">Phaff 52-87</strain>
    </source>
</reference>
<protein>
    <submittedName>
        <fullName evidence="2">Carbon-nitrogen hydrolase</fullName>
    </submittedName>
</protein>
<dbReference type="RefSeq" id="XP_064770755.1">
    <property type="nucleotide sequence ID" value="XM_064911583.1"/>
</dbReference>
<keyword evidence="2" id="KW-0378">Hydrolase</keyword>
<accession>A0ABR1FD87</accession>
<dbReference type="Proteomes" id="UP001498771">
    <property type="component" value="Unassembled WGS sequence"/>
</dbReference>
<evidence type="ECO:0000259" key="1">
    <source>
        <dbReference type="PROSITE" id="PS50263"/>
    </source>
</evidence>
<dbReference type="Gene3D" id="3.60.110.10">
    <property type="entry name" value="Carbon-nitrogen hydrolase"/>
    <property type="match status" value="1"/>
</dbReference>
<sequence>MQAGAASRRRLTVACLQLNTHHGTDVLASMTRADALLSAFMASKKGRSLAAATTPAIVVLPELAFTGYAFPSPAAIAPYLEPTADGRTTRWAQDTARRIGCHVVVGYPERANEKVYNSAVIVSPAGMVLHNYRKHFLYEADEKWGASPGPDGFLSFDLTLSKTPAAATDPLEFTVRVAVGICMDLNPEKFEAPFRKYEFANFCVSEKAELILAPMAWLSSSSGEEKKDESPQVGRRPEWSTLQYWATRLTPVSLQFSQQQQQQHGEVNTSVENKEEKTKIAFVAANRCGVEDNKTVYAGSSCALTFDDSGKVRLVDALARDEEGVISFDIELD</sequence>
<evidence type="ECO:0000313" key="3">
    <source>
        <dbReference type="Proteomes" id="UP001498771"/>
    </source>
</evidence>